<accession>A0A9P1GQE4</accession>
<proteinExistence type="predicted"/>
<evidence type="ECO:0000313" key="3">
    <source>
        <dbReference type="Proteomes" id="UP001152797"/>
    </source>
</evidence>
<protein>
    <submittedName>
        <fullName evidence="1">Uncharacterized protein</fullName>
    </submittedName>
</protein>
<evidence type="ECO:0000313" key="1">
    <source>
        <dbReference type="EMBL" id="CAI4018941.1"/>
    </source>
</evidence>
<comment type="caution">
    <text evidence="1">The sequence shown here is derived from an EMBL/GenBank/DDBJ whole genome shotgun (WGS) entry which is preliminary data.</text>
</comment>
<dbReference type="EMBL" id="CAMXCT020006722">
    <property type="protein sequence ID" value="CAL1172316.1"/>
    <property type="molecule type" value="Genomic_DNA"/>
</dbReference>
<gene>
    <name evidence="1" type="ORF">C1SCF055_LOCUS43471</name>
</gene>
<dbReference type="Proteomes" id="UP001152797">
    <property type="component" value="Unassembled WGS sequence"/>
</dbReference>
<keyword evidence="3" id="KW-1185">Reference proteome</keyword>
<sequence>MLDLDALMWRLGAMKLPREFDYLEFYAGAANLSKCMASAHYNTRSFDVLYHEQPPTRKSNFMNLCHASGFGLALLCILRCRANDFAIHLGLKCSSLCKMNRGTSRRSACASVGYTDYPSVAVANTLIERSSLMVALTACLGGLWTVEQPGGSLLEFYPSWREIMSRLFEHGGANCVTPLF</sequence>
<organism evidence="1">
    <name type="scientific">Cladocopium goreaui</name>
    <dbReference type="NCBI Taxonomy" id="2562237"/>
    <lineage>
        <taxon>Eukaryota</taxon>
        <taxon>Sar</taxon>
        <taxon>Alveolata</taxon>
        <taxon>Dinophyceae</taxon>
        <taxon>Suessiales</taxon>
        <taxon>Symbiodiniaceae</taxon>
        <taxon>Cladocopium</taxon>
    </lineage>
</organism>
<dbReference type="EMBL" id="CAMXCT010006722">
    <property type="protein sequence ID" value="CAI4018941.1"/>
    <property type="molecule type" value="Genomic_DNA"/>
</dbReference>
<evidence type="ECO:0000313" key="2">
    <source>
        <dbReference type="EMBL" id="CAL4806253.1"/>
    </source>
</evidence>
<dbReference type="OrthoDB" id="410769at2759"/>
<dbReference type="AlphaFoldDB" id="A0A9P1GQE4"/>
<name>A0A9P1GQE4_9DINO</name>
<reference evidence="2 3" key="2">
    <citation type="submission" date="2024-05" db="EMBL/GenBank/DDBJ databases">
        <authorList>
            <person name="Chen Y."/>
            <person name="Shah S."/>
            <person name="Dougan E. K."/>
            <person name="Thang M."/>
            <person name="Chan C."/>
        </authorList>
    </citation>
    <scope>NUCLEOTIDE SEQUENCE [LARGE SCALE GENOMIC DNA]</scope>
</reference>
<dbReference type="EMBL" id="CAMXCT030006722">
    <property type="protein sequence ID" value="CAL4806253.1"/>
    <property type="molecule type" value="Genomic_DNA"/>
</dbReference>
<reference evidence="1" key="1">
    <citation type="submission" date="2022-10" db="EMBL/GenBank/DDBJ databases">
        <authorList>
            <person name="Chen Y."/>
            <person name="Dougan E. K."/>
            <person name="Chan C."/>
            <person name="Rhodes N."/>
            <person name="Thang M."/>
        </authorList>
    </citation>
    <scope>NUCLEOTIDE SEQUENCE</scope>
</reference>